<keyword evidence="1" id="KW-0863">Zinc-finger</keyword>
<name>A0A6G8PZV7_9ACTN</name>
<feature type="domain" description="SWIM-type" evidence="2">
    <location>
        <begin position="56"/>
        <end position="91"/>
    </location>
</feature>
<evidence type="ECO:0000256" key="1">
    <source>
        <dbReference type="PROSITE-ProRule" id="PRU00325"/>
    </source>
</evidence>
<keyword evidence="1" id="KW-0479">Metal-binding</keyword>
<protein>
    <recommendedName>
        <fullName evidence="2">SWIM-type domain-containing protein</fullName>
    </recommendedName>
</protein>
<evidence type="ECO:0000259" key="2">
    <source>
        <dbReference type="PROSITE" id="PS50966"/>
    </source>
</evidence>
<dbReference type="GO" id="GO:0008270">
    <property type="term" value="F:zinc ion binding"/>
    <property type="evidence" value="ECO:0007669"/>
    <property type="project" value="UniProtKB-KW"/>
</dbReference>
<evidence type="ECO:0000313" key="3">
    <source>
        <dbReference type="EMBL" id="QIN79637.1"/>
    </source>
</evidence>
<keyword evidence="1" id="KW-0862">Zinc</keyword>
<sequence length="148" mass="15970">MESIPTTRGIGEGIARRIRSGIALFADHHEGMAFLGGSGAEARYSVPSRSRPGLKRFVRLSGEGDSCTCPDFSCSGLGCCAHTVAAMIADSKRVEHRVEARHDSRFGEMFDLVEYRGGRRSRVVAVCLSYNDALMARMDLAGFPKAAA</sequence>
<dbReference type="AlphaFoldDB" id="A0A6G8PZV7"/>
<dbReference type="KEGG" id="rmar:GBA65_15130"/>
<reference evidence="3 4" key="1">
    <citation type="submission" date="2019-10" db="EMBL/GenBank/DDBJ databases">
        <title>Rubrobacter sp nov SCSIO 52915 isolated from a deep-sea sediment in the South China Sea.</title>
        <authorList>
            <person name="Chen R.W."/>
        </authorList>
    </citation>
    <scope>NUCLEOTIDE SEQUENCE [LARGE SCALE GENOMIC DNA]</scope>
    <source>
        <strain evidence="3 4">SCSIO 52915</strain>
    </source>
</reference>
<organism evidence="3 4">
    <name type="scientific">Rubrobacter marinus</name>
    <dbReference type="NCBI Taxonomy" id="2653852"/>
    <lineage>
        <taxon>Bacteria</taxon>
        <taxon>Bacillati</taxon>
        <taxon>Actinomycetota</taxon>
        <taxon>Rubrobacteria</taxon>
        <taxon>Rubrobacterales</taxon>
        <taxon>Rubrobacteraceae</taxon>
        <taxon>Rubrobacter</taxon>
    </lineage>
</organism>
<keyword evidence="4" id="KW-1185">Reference proteome</keyword>
<dbReference type="InterPro" id="IPR007527">
    <property type="entry name" value="Znf_SWIM"/>
</dbReference>
<accession>A0A6G8PZV7</accession>
<dbReference type="PROSITE" id="PS50966">
    <property type="entry name" value="ZF_SWIM"/>
    <property type="match status" value="1"/>
</dbReference>
<proteinExistence type="predicted"/>
<dbReference type="RefSeq" id="WP_166397310.1">
    <property type="nucleotide sequence ID" value="NZ_CP045121.1"/>
</dbReference>
<dbReference type="EMBL" id="CP045121">
    <property type="protein sequence ID" value="QIN79637.1"/>
    <property type="molecule type" value="Genomic_DNA"/>
</dbReference>
<dbReference type="Proteomes" id="UP000502706">
    <property type="component" value="Chromosome"/>
</dbReference>
<gene>
    <name evidence="3" type="ORF">GBA65_15130</name>
</gene>
<evidence type="ECO:0000313" key="4">
    <source>
        <dbReference type="Proteomes" id="UP000502706"/>
    </source>
</evidence>